<dbReference type="GO" id="GO:0016740">
    <property type="term" value="F:transferase activity"/>
    <property type="evidence" value="ECO:0007669"/>
    <property type="project" value="UniProtKB-KW"/>
</dbReference>
<dbReference type="RefSeq" id="WP_131001160.1">
    <property type="nucleotide sequence ID" value="NZ_JBHSZR010000002.1"/>
</dbReference>
<dbReference type="CDD" id="cd04950">
    <property type="entry name" value="GT4_TuaH-like"/>
    <property type="match status" value="1"/>
</dbReference>
<protein>
    <submittedName>
        <fullName evidence="1">Glycosyltransferase family 1 protein</fullName>
    </submittedName>
</protein>
<keyword evidence="2" id="KW-1185">Reference proteome</keyword>
<evidence type="ECO:0000313" key="2">
    <source>
        <dbReference type="Proteomes" id="UP000291613"/>
    </source>
</evidence>
<dbReference type="Gene3D" id="3.40.50.2000">
    <property type="entry name" value="Glycogen Phosphorylase B"/>
    <property type="match status" value="1"/>
</dbReference>
<gene>
    <name evidence="1" type="ORF">EYR15_01760</name>
</gene>
<reference evidence="1 2" key="1">
    <citation type="submission" date="2019-02" db="EMBL/GenBank/DDBJ databases">
        <title>Hansschlegelia quercus sp. nov., a novel methylotrophic bacterium from buds of oak (Quercus robur L.).</title>
        <authorList>
            <person name="Agafonova N.V."/>
            <person name="Kaparullina E.N."/>
            <person name="Grouzdev D.S."/>
            <person name="Doronina N.V."/>
        </authorList>
    </citation>
    <scope>NUCLEOTIDE SEQUENCE [LARGE SCALE GENOMIC DNA]</scope>
    <source>
        <strain evidence="1 2">Dub</strain>
    </source>
</reference>
<dbReference type="PANTHER" id="PTHR12526">
    <property type="entry name" value="GLYCOSYLTRANSFERASE"/>
    <property type="match status" value="1"/>
</dbReference>
<evidence type="ECO:0000313" key="1">
    <source>
        <dbReference type="EMBL" id="TBN54907.1"/>
    </source>
</evidence>
<dbReference type="EMBL" id="SIUB01000001">
    <property type="protein sequence ID" value="TBN54907.1"/>
    <property type="molecule type" value="Genomic_DNA"/>
</dbReference>
<dbReference type="SUPFAM" id="SSF53756">
    <property type="entry name" value="UDP-Glycosyltransferase/glycogen phosphorylase"/>
    <property type="match status" value="1"/>
</dbReference>
<organism evidence="1 2">
    <name type="scientific">Hansschlegelia quercus</name>
    <dbReference type="NCBI Taxonomy" id="2528245"/>
    <lineage>
        <taxon>Bacteria</taxon>
        <taxon>Pseudomonadati</taxon>
        <taxon>Pseudomonadota</taxon>
        <taxon>Alphaproteobacteria</taxon>
        <taxon>Hyphomicrobiales</taxon>
        <taxon>Methylopilaceae</taxon>
        <taxon>Hansschlegelia</taxon>
    </lineage>
</organism>
<keyword evidence="1" id="KW-0808">Transferase</keyword>
<dbReference type="PANTHER" id="PTHR12526:SF630">
    <property type="entry name" value="GLYCOSYLTRANSFERASE"/>
    <property type="match status" value="1"/>
</dbReference>
<dbReference type="AlphaFoldDB" id="A0A4Q9GSX2"/>
<sequence length="403" mass="45336">MQTTAEYGSPAVEAIPTEIDDAAVVCFSHLRWDFVYQRPQHLLSRFAKRHDVLFIEEPVFEDVAVPEMRLSPRGENVRIAVPVLPHGLSESAKVHAQRQLIDRELEGLPQARRIFWYYTPMALLFTRHLQGDVVVFDSMDELSAFKGAPPELIALEEELMGRADVVFTGGHSLFEAKKHRHRDIHAFPSSIDTRHFARARSPERKDPEDQASIKGPRLGFFGVVDERMDIDLLGEVAKLRPDWSFVMIGPVVKIDPADLPRADNIHWLGGRDYKQLPDYIGGWDVGFMPFALNESTRFISPTKTPEFLAAGVPVVSTPIVDVIRSYGGENYVAIAQDAASVVQAAEELMAADREPWLRRVDQKLAQSSWDQTFERIYERVAAANARRGGLNEGAHAGKDSFRV</sequence>
<proteinExistence type="predicted"/>
<dbReference type="OrthoDB" id="9769600at2"/>
<name>A0A4Q9GSX2_9HYPH</name>
<dbReference type="Pfam" id="PF13692">
    <property type="entry name" value="Glyco_trans_1_4"/>
    <property type="match status" value="1"/>
</dbReference>
<accession>A0A4Q9GSX2</accession>
<comment type="caution">
    <text evidence="1">The sequence shown here is derived from an EMBL/GenBank/DDBJ whole genome shotgun (WGS) entry which is preliminary data.</text>
</comment>
<dbReference type="Proteomes" id="UP000291613">
    <property type="component" value="Unassembled WGS sequence"/>
</dbReference>